<gene>
    <name evidence="7" type="ORF">ACFQL7_07680</name>
</gene>
<name>A0ABD5YR75_9EURY</name>
<dbReference type="Gene3D" id="3.40.50.200">
    <property type="entry name" value="Peptidase S8/S53 domain"/>
    <property type="match status" value="1"/>
</dbReference>
<dbReference type="InterPro" id="IPR022398">
    <property type="entry name" value="Peptidase_S8_His-AS"/>
</dbReference>
<dbReference type="PROSITE" id="PS51318">
    <property type="entry name" value="TAT"/>
    <property type="match status" value="1"/>
</dbReference>
<evidence type="ECO:0000256" key="3">
    <source>
        <dbReference type="ARBA" id="ARBA00022801"/>
    </source>
</evidence>
<dbReference type="GeneID" id="76199307"/>
<dbReference type="PROSITE" id="PS00138">
    <property type="entry name" value="SUBTILASE_SER"/>
    <property type="match status" value="1"/>
</dbReference>
<dbReference type="InterPro" id="IPR050131">
    <property type="entry name" value="Peptidase_S8_subtilisin-like"/>
</dbReference>
<evidence type="ECO:0000313" key="7">
    <source>
        <dbReference type="EMBL" id="MFC7189751.1"/>
    </source>
</evidence>
<dbReference type="Pfam" id="PF00082">
    <property type="entry name" value="Peptidase_S8"/>
    <property type="match status" value="1"/>
</dbReference>
<dbReference type="InterPro" id="IPR036852">
    <property type="entry name" value="Peptidase_S8/S53_dom_sf"/>
</dbReference>
<dbReference type="PRINTS" id="PR00723">
    <property type="entry name" value="SUBTILISIN"/>
</dbReference>
<evidence type="ECO:0000259" key="6">
    <source>
        <dbReference type="Pfam" id="PF00082"/>
    </source>
</evidence>
<dbReference type="InterPro" id="IPR015500">
    <property type="entry name" value="Peptidase_S8_subtilisin-rel"/>
</dbReference>
<dbReference type="RefSeq" id="WP_264554788.1">
    <property type="nucleotide sequence ID" value="NZ_CP109979.1"/>
</dbReference>
<dbReference type="PROSITE" id="PS51892">
    <property type="entry name" value="SUBTILASE"/>
    <property type="match status" value="1"/>
</dbReference>
<dbReference type="GO" id="GO:0006508">
    <property type="term" value="P:proteolysis"/>
    <property type="evidence" value="ECO:0007669"/>
    <property type="project" value="UniProtKB-KW"/>
</dbReference>
<evidence type="ECO:0000256" key="1">
    <source>
        <dbReference type="ARBA" id="ARBA00011073"/>
    </source>
</evidence>
<sequence length="469" mass="48567">MQKNDTYVSRRALLQTVSLIGASVATSSVVTASETDRSNRKEIVVGVTDDKSPDDIAVDLLGVELTADTRVLQTNESLGFMTLTVPTSTESDASTMAATIRENEGVRYVEDVTYYQPQGIISSTSVPSDPGFSDQYAPQLVNAPAAWDHVGFNTQSDVTIAVIDQGIDYNHLDLVSQFGGDKGHDFMTFKLSSAGGGLLSGINLLSSLNLSSGCSQTQQTGRDDDPFPEWTTEGAKVEVATSSGTQCVTTYESHGTHVAGIAAGTTNNNSGIAGVSNASLLSYRALNPAGGRSDDIAAAVQNAVDNGARLINMSLGGSQPTQVMKDAVSYARENGVLPICAAGNSGGSVSYPAAYDECIAVAAVDENKAPASFTSHGPEIDVAGPGVDVLSSIPDGIPDENGYLRYHGTSMASPAVCGVAALGLAANPEWDADTLATLLRETATPIDGVDTDYQGHGIPDAEALVDASE</sequence>
<comment type="similarity">
    <text evidence="1 5">Belongs to the peptidase S8 family.</text>
</comment>
<comment type="caution">
    <text evidence="7">The sequence shown here is derived from an EMBL/GenBank/DDBJ whole genome shotgun (WGS) entry which is preliminary data.</text>
</comment>
<dbReference type="PANTHER" id="PTHR43806:SF11">
    <property type="entry name" value="CEREVISIN-RELATED"/>
    <property type="match status" value="1"/>
</dbReference>
<evidence type="ECO:0000256" key="2">
    <source>
        <dbReference type="ARBA" id="ARBA00022670"/>
    </source>
</evidence>
<dbReference type="EMBL" id="JBHTAX010000001">
    <property type="protein sequence ID" value="MFC7189751.1"/>
    <property type="molecule type" value="Genomic_DNA"/>
</dbReference>
<accession>A0ABD5YR75</accession>
<dbReference type="PANTHER" id="PTHR43806">
    <property type="entry name" value="PEPTIDASE S8"/>
    <property type="match status" value="1"/>
</dbReference>
<keyword evidence="2 5" id="KW-0645">Protease</keyword>
<dbReference type="GO" id="GO:0004252">
    <property type="term" value="F:serine-type endopeptidase activity"/>
    <property type="evidence" value="ECO:0007669"/>
    <property type="project" value="UniProtKB-UniRule"/>
</dbReference>
<proteinExistence type="inferred from homology"/>
<evidence type="ECO:0000313" key="8">
    <source>
        <dbReference type="Proteomes" id="UP001596417"/>
    </source>
</evidence>
<dbReference type="PROSITE" id="PS00137">
    <property type="entry name" value="SUBTILASE_HIS"/>
    <property type="match status" value="1"/>
</dbReference>
<dbReference type="InterPro" id="IPR006311">
    <property type="entry name" value="TAT_signal"/>
</dbReference>
<dbReference type="SUPFAM" id="SSF52743">
    <property type="entry name" value="Subtilisin-like"/>
    <property type="match status" value="1"/>
</dbReference>
<reference evidence="7 8" key="1">
    <citation type="journal article" date="2019" name="Int. J. Syst. Evol. Microbiol.">
        <title>The Global Catalogue of Microorganisms (GCM) 10K type strain sequencing project: providing services to taxonomists for standard genome sequencing and annotation.</title>
        <authorList>
            <consortium name="The Broad Institute Genomics Platform"/>
            <consortium name="The Broad Institute Genome Sequencing Center for Infectious Disease"/>
            <person name="Wu L."/>
            <person name="Ma J."/>
        </authorList>
    </citation>
    <scope>NUCLEOTIDE SEQUENCE [LARGE SCALE GENOMIC DNA]</scope>
    <source>
        <strain evidence="7 8">RDMS1</strain>
    </source>
</reference>
<keyword evidence="4 5" id="KW-0720">Serine protease</keyword>
<dbReference type="InterPro" id="IPR000209">
    <property type="entry name" value="Peptidase_S8/S53_dom"/>
</dbReference>
<feature type="active site" description="Charge relay system" evidence="5">
    <location>
        <position position="164"/>
    </location>
</feature>
<organism evidence="7 8">
    <name type="scientific">Halocatena marina</name>
    <dbReference type="NCBI Taxonomy" id="2934937"/>
    <lineage>
        <taxon>Archaea</taxon>
        <taxon>Methanobacteriati</taxon>
        <taxon>Methanobacteriota</taxon>
        <taxon>Stenosarchaea group</taxon>
        <taxon>Halobacteria</taxon>
        <taxon>Halobacteriales</taxon>
        <taxon>Natronomonadaceae</taxon>
        <taxon>Halocatena</taxon>
    </lineage>
</organism>
<feature type="domain" description="Peptidase S8/S53" evidence="6">
    <location>
        <begin position="156"/>
        <end position="456"/>
    </location>
</feature>
<evidence type="ECO:0000256" key="4">
    <source>
        <dbReference type="ARBA" id="ARBA00022825"/>
    </source>
</evidence>
<evidence type="ECO:0000256" key="5">
    <source>
        <dbReference type="PROSITE-ProRule" id="PRU01240"/>
    </source>
</evidence>
<feature type="active site" description="Charge relay system" evidence="5">
    <location>
        <position position="254"/>
    </location>
</feature>
<keyword evidence="8" id="KW-1185">Reference proteome</keyword>
<dbReference type="InterPro" id="IPR023828">
    <property type="entry name" value="Peptidase_S8_Ser-AS"/>
</dbReference>
<protein>
    <submittedName>
        <fullName evidence="7">S8 family serine peptidase</fullName>
    </submittedName>
</protein>
<dbReference type="Proteomes" id="UP001596417">
    <property type="component" value="Unassembled WGS sequence"/>
</dbReference>
<feature type="active site" description="Charge relay system" evidence="5">
    <location>
        <position position="410"/>
    </location>
</feature>
<keyword evidence="3 5" id="KW-0378">Hydrolase</keyword>
<dbReference type="AlphaFoldDB" id="A0ABD5YR75"/>